<dbReference type="AlphaFoldDB" id="A0A7S3JRR2"/>
<evidence type="ECO:0000313" key="1">
    <source>
        <dbReference type="EMBL" id="CAE0362762.1"/>
    </source>
</evidence>
<proteinExistence type="predicted"/>
<accession>A0A7S3JRR2</accession>
<reference evidence="1" key="1">
    <citation type="submission" date="2021-01" db="EMBL/GenBank/DDBJ databases">
        <authorList>
            <person name="Corre E."/>
            <person name="Pelletier E."/>
            <person name="Niang G."/>
            <person name="Scheremetjew M."/>
            <person name="Finn R."/>
            <person name="Kale V."/>
            <person name="Holt S."/>
            <person name="Cochrane G."/>
            <person name="Meng A."/>
            <person name="Brown T."/>
            <person name="Cohen L."/>
        </authorList>
    </citation>
    <scope>NUCLEOTIDE SEQUENCE</scope>
    <source>
        <strain evidence="1">CCMP1510</strain>
    </source>
</reference>
<organism evidence="1">
    <name type="scientific">Aureoumbra lagunensis</name>
    <dbReference type="NCBI Taxonomy" id="44058"/>
    <lineage>
        <taxon>Eukaryota</taxon>
        <taxon>Sar</taxon>
        <taxon>Stramenopiles</taxon>
        <taxon>Ochrophyta</taxon>
        <taxon>Pelagophyceae</taxon>
        <taxon>Pelagomonadales</taxon>
        <taxon>Aureoumbra</taxon>
    </lineage>
</organism>
<sequence>MPWDIAQRDRSVLSTVLRSLRRHHPVLEVKFVRVTKSSFAVCAQNTKKGRSWTIVVSTTESTPWQTNADGGTRRSLRRLSRSMIRGEAGGLAAPQMCAKHGEAVGCDLIESNDTLLLVVVEAQGNLHVWRRSVKNVESWQKLCLVDLSWCGNDDSSFKSLSHAIYSGRHLAYVIAENEQVRIRRLGWSVDRPRLGLDLETRVSIDSQILIAACNGIWIVSSHGEATLVDSRGHTHRQDVPKYLDICTLDNDLLLVTSGLKIILLPADAFVSMRTLLKIHVQDKDFLAFCCATCNNDTKRIALLQVCGRLQFFEQRTDDINMFSLVLSSELPFFESRKPRLFMYESTVLTIDEHGSLYVIFWNEDIKHEKVNSEIMIREDPLQDVDPPESAPSSVDVRKKRIALHQALAIANDLAQQCTPVRWTISRSTAPPPPNKRRARELAVALDLGRLLEPGTLPFMLFLCRNEAYDPCAGLFELLCHLHLALDPLGLAAFVRNLLQYKNSIDYRKAKQIAAWRFVHFPDEYSDLDTISAGDDFNIDDDDNEWCYDVDHARSLLSVPSAPYPPFPILKTPTSPSNEALLSDVGPASSKLPPFAVRAVACIPALNTLTTSKQRTAALHALRAADRADLVVQALLARGDQDAALTLLDDLGSDFQDAWSAALAYCWRNPLHSDELLLTIIDRHPNGATWRDVHRALFQCLEDSPGHPLDQSLVRLAFLAVTEDDAPLPTMTAPTTSGWGFFRRRTTAKNSTIPSSL</sequence>
<name>A0A7S3JRR2_9STRA</name>
<gene>
    <name evidence="1" type="ORF">ALAG00032_LOCUS3503</name>
</gene>
<dbReference type="EMBL" id="HBIJ01004988">
    <property type="protein sequence ID" value="CAE0362762.1"/>
    <property type="molecule type" value="Transcribed_RNA"/>
</dbReference>
<protein>
    <submittedName>
        <fullName evidence="1">Uncharacterized protein</fullName>
    </submittedName>
</protein>